<sequence>MRFSPFSELSMQSLKLFHKNFHALI</sequence>
<keyword evidence="2" id="KW-1185">Reference proteome</keyword>
<dbReference type="AlphaFoldDB" id="A0A0B0P9K7"/>
<protein>
    <submittedName>
        <fullName evidence="1">Uncharacterized protein</fullName>
    </submittedName>
</protein>
<gene>
    <name evidence="1" type="ORF">F383_27367</name>
</gene>
<proteinExistence type="predicted"/>
<dbReference type="Proteomes" id="UP000032142">
    <property type="component" value="Unassembled WGS sequence"/>
</dbReference>
<accession>A0A0B0P9K7</accession>
<evidence type="ECO:0000313" key="2">
    <source>
        <dbReference type="Proteomes" id="UP000032142"/>
    </source>
</evidence>
<reference evidence="2" key="1">
    <citation type="submission" date="2014-09" db="EMBL/GenBank/DDBJ databases">
        <authorList>
            <person name="Mudge J."/>
            <person name="Ramaraj T."/>
            <person name="Lindquist I.E."/>
            <person name="Bharti A.K."/>
            <person name="Sundararajan A."/>
            <person name="Cameron C.T."/>
            <person name="Woodward J.E."/>
            <person name="May G.D."/>
            <person name="Brubaker C."/>
            <person name="Broadhvest J."/>
            <person name="Wilkins T.A."/>
        </authorList>
    </citation>
    <scope>NUCLEOTIDE SEQUENCE</scope>
    <source>
        <strain evidence="2">cv. AKA8401</strain>
    </source>
</reference>
<dbReference type="EMBL" id="KN419558">
    <property type="protein sequence ID" value="KHG21755.1"/>
    <property type="molecule type" value="Genomic_DNA"/>
</dbReference>
<evidence type="ECO:0000313" key="1">
    <source>
        <dbReference type="EMBL" id="KHG21755.1"/>
    </source>
</evidence>
<name>A0A0B0P9K7_GOSAR</name>
<organism evidence="1 2">
    <name type="scientific">Gossypium arboreum</name>
    <name type="common">Tree cotton</name>
    <name type="synonym">Gossypium nanking</name>
    <dbReference type="NCBI Taxonomy" id="29729"/>
    <lineage>
        <taxon>Eukaryota</taxon>
        <taxon>Viridiplantae</taxon>
        <taxon>Streptophyta</taxon>
        <taxon>Embryophyta</taxon>
        <taxon>Tracheophyta</taxon>
        <taxon>Spermatophyta</taxon>
        <taxon>Magnoliopsida</taxon>
        <taxon>eudicotyledons</taxon>
        <taxon>Gunneridae</taxon>
        <taxon>Pentapetalae</taxon>
        <taxon>rosids</taxon>
        <taxon>malvids</taxon>
        <taxon>Malvales</taxon>
        <taxon>Malvaceae</taxon>
        <taxon>Malvoideae</taxon>
        <taxon>Gossypium</taxon>
    </lineage>
</organism>